<dbReference type="OrthoDB" id="3879658at2759"/>
<dbReference type="HOGENOM" id="CLU_801611_0_0_1"/>
<dbReference type="InterPro" id="IPR023296">
    <property type="entry name" value="Glyco_hydro_beta-prop_sf"/>
</dbReference>
<name>A0A0C2X2U5_AMAMK</name>
<dbReference type="SUPFAM" id="SSF75005">
    <property type="entry name" value="Arabinanase/levansucrase/invertase"/>
    <property type="match status" value="1"/>
</dbReference>
<reference evidence="3 4" key="1">
    <citation type="submission" date="2014-04" db="EMBL/GenBank/DDBJ databases">
        <title>Evolutionary Origins and Diversification of the Mycorrhizal Mutualists.</title>
        <authorList>
            <consortium name="DOE Joint Genome Institute"/>
            <consortium name="Mycorrhizal Genomics Consortium"/>
            <person name="Kohler A."/>
            <person name="Kuo A."/>
            <person name="Nagy L.G."/>
            <person name="Floudas D."/>
            <person name="Copeland A."/>
            <person name="Barry K.W."/>
            <person name="Cichocki N."/>
            <person name="Veneault-Fourrey C."/>
            <person name="LaButti K."/>
            <person name="Lindquist E.A."/>
            <person name="Lipzen A."/>
            <person name="Lundell T."/>
            <person name="Morin E."/>
            <person name="Murat C."/>
            <person name="Riley R."/>
            <person name="Ohm R."/>
            <person name="Sun H."/>
            <person name="Tunlid A."/>
            <person name="Henrissat B."/>
            <person name="Grigoriev I.V."/>
            <person name="Hibbett D.S."/>
            <person name="Martin F."/>
        </authorList>
    </citation>
    <scope>NUCLEOTIDE SEQUENCE [LARGE SCALE GENOMIC DNA]</scope>
    <source>
        <strain evidence="3 4">Koide BX008</strain>
    </source>
</reference>
<dbReference type="InParanoid" id="A0A0C2X2U5"/>
<keyword evidence="4" id="KW-1185">Reference proteome</keyword>
<dbReference type="AlphaFoldDB" id="A0A0C2X2U5"/>
<evidence type="ECO:0000313" key="4">
    <source>
        <dbReference type="Proteomes" id="UP000054549"/>
    </source>
</evidence>
<evidence type="ECO:0000256" key="1">
    <source>
        <dbReference type="SAM" id="MobiDB-lite"/>
    </source>
</evidence>
<keyword evidence="3" id="KW-0378">Hydrolase</keyword>
<keyword evidence="2" id="KW-0732">Signal</keyword>
<dbReference type="Proteomes" id="UP000054549">
    <property type="component" value="Unassembled WGS sequence"/>
</dbReference>
<gene>
    <name evidence="3" type="ORF">M378DRAFT_198746</name>
</gene>
<dbReference type="STRING" id="946122.A0A0C2X2U5"/>
<feature type="signal peptide" evidence="2">
    <location>
        <begin position="1"/>
        <end position="20"/>
    </location>
</feature>
<feature type="region of interest" description="Disordered" evidence="1">
    <location>
        <begin position="287"/>
        <end position="317"/>
    </location>
</feature>
<dbReference type="GO" id="GO:0016787">
    <property type="term" value="F:hydrolase activity"/>
    <property type="evidence" value="ECO:0007669"/>
    <property type="project" value="UniProtKB-KW"/>
</dbReference>
<accession>A0A0C2X2U5</accession>
<proteinExistence type="predicted"/>
<protein>
    <submittedName>
        <fullName evidence="3">Glycoside hydrolase family 43 protein</fullName>
    </submittedName>
</protein>
<dbReference type="EMBL" id="KN818258">
    <property type="protein sequence ID" value="KIL63491.1"/>
    <property type="molecule type" value="Genomic_DNA"/>
</dbReference>
<feature type="chain" id="PRO_5002158696" evidence="2">
    <location>
        <begin position="21"/>
        <end position="346"/>
    </location>
</feature>
<dbReference type="Gene3D" id="2.115.10.20">
    <property type="entry name" value="Glycosyl hydrolase domain, family 43"/>
    <property type="match status" value="1"/>
</dbReference>
<evidence type="ECO:0000313" key="3">
    <source>
        <dbReference type="EMBL" id="KIL63491.1"/>
    </source>
</evidence>
<organism evidence="3 4">
    <name type="scientific">Amanita muscaria (strain Koide BX008)</name>
    <dbReference type="NCBI Taxonomy" id="946122"/>
    <lineage>
        <taxon>Eukaryota</taxon>
        <taxon>Fungi</taxon>
        <taxon>Dikarya</taxon>
        <taxon>Basidiomycota</taxon>
        <taxon>Agaricomycotina</taxon>
        <taxon>Agaricomycetes</taxon>
        <taxon>Agaricomycetidae</taxon>
        <taxon>Agaricales</taxon>
        <taxon>Pluteineae</taxon>
        <taxon>Amanitaceae</taxon>
        <taxon>Amanita</taxon>
    </lineage>
</organism>
<sequence>MTGILLQLVVTLSVVATSAAQNSSSNVNDDPAQPLFPESFADPAFVKDPKTNYFWAFSTSGPKANVQVTLSTDDFNTFTFRNGTDALPHPGNWTASPPDVWAPDVVLIENLRSPFDNLTNKPGYVMYYSANSSQKSNMHCASPKPLVCPLDQGGAIDPSGFRDPATGKQYVTYKVDANSIGSGGACGNSVVNPKQKATPIRIQEVDSTDGTTLIGNYVEIENAIFPEDVAYVEAPSLLSVPWLHRLLLGPELYGEIRHQFSPTVAQGPLECHWHDCQFYGNTTGLHGGSSNTSTSTSSTSASLATTTGSGATSSQSSAAGAQMTGQTGLFALGVAAAGAIVGGLLI</sequence>
<evidence type="ECO:0000256" key="2">
    <source>
        <dbReference type="SAM" id="SignalP"/>
    </source>
</evidence>